<dbReference type="CDD" id="cd08897">
    <property type="entry name" value="SRPBCC_CalC_Aha1-like_4"/>
    <property type="match status" value="1"/>
</dbReference>
<evidence type="ECO:0000259" key="2">
    <source>
        <dbReference type="Pfam" id="PF08327"/>
    </source>
</evidence>
<dbReference type="InterPro" id="IPR013538">
    <property type="entry name" value="ASHA1/2-like_C"/>
</dbReference>
<comment type="caution">
    <text evidence="3">The sequence shown here is derived from an EMBL/GenBank/DDBJ whole genome shotgun (WGS) entry which is preliminary data.</text>
</comment>
<evidence type="ECO:0000313" key="3">
    <source>
        <dbReference type="EMBL" id="MFC3809413.1"/>
    </source>
</evidence>
<feature type="domain" description="Activator of Hsp90 ATPase homologue 1/2-like C-terminal" evidence="2">
    <location>
        <begin position="14"/>
        <end position="134"/>
    </location>
</feature>
<name>A0ABV7YU38_9BACT</name>
<dbReference type="EMBL" id="JBHRYQ010000001">
    <property type="protein sequence ID" value="MFC3809413.1"/>
    <property type="molecule type" value="Genomic_DNA"/>
</dbReference>
<accession>A0ABV7YU38</accession>
<evidence type="ECO:0000256" key="1">
    <source>
        <dbReference type="ARBA" id="ARBA00006817"/>
    </source>
</evidence>
<dbReference type="Gene3D" id="3.30.530.20">
    <property type="match status" value="1"/>
</dbReference>
<protein>
    <submittedName>
        <fullName evidence="3">SRPBCC family protein</fullName>
    </submittedName>
</protein>
<gene>
    <name evidence="3" type="ORF">ACFOOI_01990</name>
</gene>
<dbReference type="InterPro" id="IPR023393">
    <property type="entry name" value="START-like_dom_sf"/>
</dbReference>
<proteinExistence type="inferred from homology"/>
<dbReference type="Pfam" id="PF08327">
    <property type="entry name" value="AHSA1"/>
    <property type="match status" value="1"/>
</dbReference>
<sequence length="137" mass="15674">MSNSKITVQASINADAKKTWDYYTNPIHIVNWNFADPSWHCPSAENDMRIGGTYKARMEAKDGSFGFDFETIYTEIAEGKSFSYEFGGRAVSVEFTDLRDQTEVVVTFDPEDENSIELQRNGWQAILNNFKSYTENN</sequence>
<comment type="similarity">
    <text evidence="1">Belongs to the AHA1 family.</text>
</comment>
<dbReference type="SUPFAM" id="SSF55961">
    <property type="entry name" value="Bet v1-like"/>
    <property type="match status" value="1"/>
</dbReference>
<dbReference type="Proteomes" id="UP001595616">
    <property type="component" value="Unassembled WGS sequence"/>
</dbReference>
<keyword evidence="4" id="KW-1185">Reference proteome</keyword>
<reference evidence="4" key="1">
    <citation type="journal article" date="2019" name="Int. J. Syst. Evol. Microbiol.">
        <title>The Global Catalogue of Microorganisms (GCM) 10K type strain sequencing project: providing services to taxonomists for standard genome sequencing and annotation.</title>
        <authorList>
            <consortium name="The Broad Institute Genomics Platform"/>
            <consortium name="The Broad Institute Genome Sequencing Center for Infectious Disease"/>
            <person name="Wu L."/>
            <person name="Ma J."/>
        </authorList>
    </citation>
    <scope>NUCLEOTIDE SEQUENCE [LARGE SCALE GENOMIC DNA]</scope>
    <source>
        <strain evidence="4">CECT 7956</strain>
    </source>
</reference>
<evidence type="ECO:0000313" key="4">
    <source>
        <dbReference type="Proteomes" id="UP001595616"/>
    </source>
</evidence>
<organism evidence="3 4">
    <name type="scientific">Lacihabitans lacunae</name>
    <dbReference type="NCBI Taxonomy" id="1028214"/>
    <lineage>
        <taxon>Bacteria</taxon>
        <taxon>Pseudomonadati</taxon>
        <taxon>Bacteroidota</taxon>
        <taxon>Cytophagia</taxon>
        <taxon>Cytophagales</taxon>
        <taxon>Leadbetterellaceae</taxon>
        <taxon>Lacihabitans</taxon>
    </lineage>
</organism>
<dbReference type="RefSeq" id="WP_379834430.1">
    <property type="nucleotide sequence ID" value="NZ_JBHRYQ010000001.1"/>
</dbReference>